<protein>
    <submittedName>
        <fullName evidence="1">Alkaline phosphatase family protein</fullName>
    </submittedName>
</protein>
<reference evidence="1 2" key="1">
    <citation type="submission" date="2019-11" db="EMBL/GenBank/DDBJ databases">
        <authorList>
            <person name="Li X.-J."/>
            <person name="Feng X.-M."/>
        </authorList>
    </citation>
    <scope>NUCLEOTIDE SEQUENCE [LARGE SCALE GENOMIC DNA]</scope>
    <source>
        <strain evidence="1 2">XMNu-373</strain>
    </source>
</reference>
<comment type="caution">
    <text evidence="1">The sequence shown here is derived from an EMBL/GenBank/DDBJ whole genome shotgun (WGS) entry which is preliminary data.</text>
</comment>
<dbReference type="GO" id="GO:0016787">
    <property type="term" value="F:hydrolase activity"/>
    <property type="evidence" value="ECO:0007669"/>
    <property type="project" value="UniProtKB-ARBA"/>
</dbReference>
<keyword evidence="2" id="KW-1185">Reference proteome</keyword>
<dbReference type="InterPro" id="IPR002591">
    <property type="entry name" value="Phosphodiest/P_Trfase"/>
</dbReference>
<gene>
    <name evidence="1" type="ORF">F7O44_04395</name>
</gene>
<evidence type="ECO:0000313" key="1">
    <source>
        <dbReference type="EMBL" id="NDL56307.1"/>
    </source>
</evidence>
<organism evidence="1 2">
    <name type="scientific">Phytoactinopolyspora mesophila</name>
    <dbReference type="NCBI Taxonomy" id="2650750"/>
    <lineage>
        <taxon>Bacteria</taxon>
        <taxon>Bacillati</taxon>
        <taxon>Actinomycetota</taxon>
        <taxon>Actinomycetes</taxon>
        <taxon>Jiangellales</taxon>
        <taxon>Jiangellaceae</taxon>
        <taxon>Phytoactinopolyspora</taxon>
    </lineage>
</organism>
<dbReference type="Gene3D" id="3.40.720.10">
    <property type="entry name" value="Alkaline Phosphatase, subunit A"/>
    <property type="match status" value="1"/>
</dbReference>
<proteinExistence type="predicted"/>
<dbReference type="SUPFAM" id="SSF53649">
    <property type="entry name" value="Alkaline phosphatase-like"/>
    <property type="match status" value="1"/>
</dbReference>
<accession>A0A7K3LZS8</accession>
<dbReference type="EMBL" id="WLZY01000001">
    <property type="protein sequence ID" value="NDL56307.1"/>
    <property type="molecule type" value="Genomic_DNA"/>
</dbReference>
<dbReference type="InterPro" id="IPR017850">
    <property type="entry name" value="Alkaline_phosphatase_core_sf"/>
</dbReference>
<dbReference type="AlphaFoldDB" id="A0A7K3LZS8"/>
<dbReference type="Pfam" id="PF01663">
    <property type="entry name" value="Phosphodiest"/>
    <property type="match status" value="1"/>
</dbReference>
<dbReference type="PANTHER" id="PTHR10151:SF120">
    <property type="entry name" value="BIS(5'-ADENOSYL)-TRIPHOSPHATASE"/>
    <property type="match status" value="1"/>
</dbReference>
<name>A0A7K3LZS8_9ACTN</name>
<evidence type="ECO:0000313" key="2">
    <source>
        <dbReference type="Proteomes" id="UP000460435"/>
    </source>
</evidence>
<sequence length="365" mass="39190">MTLLPEYGERSLADLIPSALGALGVADEQNPLGLPPAARYCVLLIDGLGWNLFRSHTAQTPFLSSLRAQPITCGLPSTTATSLTSLGTGLPPGRHGVLGYTSRVPGRNEIFNALKWQPAIDPLTYQPHPSLFERAQRSGVATRVVNKREFHDSGLTAAALRGPYWSADSYGERIAAAASSSAANPSLVYVYDSDLDRTGHQLGCRSAAWRHQLVMVDRFAEELYDSLPADTVLVVTGDHGMVDVPAQDRIDVDDLPALREGTSLIAGEARFRHVYTVDGATPDVLAAWQAVVGERGAVLTRAEAIEAGWFGAVEGRVQERIGDVVVCARGSFAVCYRSVFPTEVKMVGLHGGMSEDELLIPLLVS</sequence>
<dbReference type="Proteomes" id="UP000460435">
    <property type="component" value="Unassembled WGS sequence"/>
</dbReference>
<dbReference type="RefSeq" id="WP_162448912.1">
    <property type="nucleotide sequence ID" value="NZ_WLZY01000001.1"/>
</dbReference>
<dbReference type="PANTHER" id="PTHR10151">
    <property type="entry name" value="ECTONUCLEOTIDE PYROPHOSPHATASE/PHOSPHODIESTERASE"/>
    <property type="match status" value="1"/>
</dbReference>